<dbReference type="InterPro" id="IPR017871">
    <property type="entry name" value="ABC_transporter-like_CS"/>
</dbReference>
<proteinExistence type="predicted"/>
<organism evidence="14 15">
    <name type="scientific">Mytilus coruscus</name>
    <name type="common">Sea mussel</name>
    <dbReference type="NCBI Taxonomy" id="42192"/>
    <lineage>
        <taxon>Eukaryota</taxon>
        <taxon>Metazoa</taxon>
        <taxon>Spiralia</taxon>
        <taxon>Lophotrochozoa</taxon>
        <taxon>Mollusca</taxon>
        <taxon>Bivalvia</taxon>
        <taxon>Autobranchia</taxon>
        <taxon>Pteriomorphia</taxon>
        <taxon>Mytilida</taxon>
        <taxon>Mytiloidea</taxon>
        <taxon>Mytilidae</taxon>
        <taxon>Mytilinae</taxon>
        <taxon>Mytilus</taxon>
    </lineage>
</organism>
<dbReference type="Gene3D" id="1.20.1560.10">
    <property type="entry name" value="ABC transporter type 1, transmembrane domain"/>
    <property type="match status" value="1"/>
</dbReference>
<dbReference type="GO" id="GO:0005743">
    <property type="term" value="C:mitochondrial inner membrane"/>
    <property type="evidence" value="ECO:0007669"/>
    <property type="project" value="TreeGrafter"/>
</dbReference>
<dbReference type="InterPro" id="IPR003439">
    <property type="entry name" value="ABC_transporter-like_ATP-bd"/>
</dbReference>
<keyword evidence="15" id="KW-1185">Reference proteome</keyword>
<dbReference type="InterPro" id="IPR036640">
    <property type="entry name" value="ABC1_TM_sf"/>
</dbReference>
<dbReference type="GO" id="GO:0140359">
    <property type="term" value="F:ABC-type transporter activity"/>
    <property type="evidence" value="ECO:0007669"/>
    <property type="project" value="InterPro"/>
</dbReference>
<dbReference type="PROSITE" id="PS50893">
    <property type="entry name" value="ABC_TRANSPORTER_2"/>
    <property type="match status" value="1"/>
</dbReference>
<sequence length="682" mass="76390">MIECDEINILCLDSGKNKFYRDIRQFNTTSRLSNVIKNSTSKDNSRWRRTKTLLGAKNVRMLKKMMRYVWPKNNVKIKLRVVIALSLLIGSKIVSVMVPFIFKWAVDYLNEASGDTLNLKDTPTAILSLSTALLIGYGLVRLTASFMKEMQDFAFAEVAENTIRRIAQNIFVHLHSLDLSYHLSKKKGELTKAIDRGSRAIEPVLKGVVFRIFPTFLEVGLVTGILGYKFGSGFVAVTLGCVGCYIVFTFRMTEYRTKIRKQKNKADQDAGNIANDSLVNYTTVKYFTNEKFEAKKHEETLERFEKASLQITKTLSLLNFGQNAIFSVGSSIVMVMAAQQILAGTMTIGDLVMVNGLLIQLTVPLNFLGSTYRDLNQGFVDMENMFALMDIQPKIKNKLNAPVLRATPSESAISFKDVHFEYLPGQNILNGLSFDVPSGKKVAIVGGSGSGKSTIVRLLFRFFDPQQGTIHINNQSIDDVDLHSLRKAIGVVPQDCILFHDTVFSNIQYGDLEKTAEEVYEAARVAKLHDSVINRFPNQYDTLVGERGLILSGGEKQRVAIARAILKNPPIIVYDEATSSLDTITEQDILMALRRITKQHTTIVIAHRLSTVIDADQILVLKNGSVAEKGTHYELLSNPNSLYCDLWAKQNQLLTEKDTDKTEKILLENSKVDKKDQGINEV</sequence>
<dbReference type="Pfam" id="PF00005">
    <property type="entry name" value="ABC_tran"/>
    <property type="match status" value="1"/>
</dbReference>
<keyword evidence="3 11" id="KW-0812">Transmembrane</keyword>
<evidence type="ECO:0000256" key="8">
    <source>
        <dbReference type="ARBA" id="ARBA00041016"/>
    </source>
</evidence>
<evidence type="ECO:0000259" key="12">
    <source>
        <dbReference type="PROSITE" id="PS50893"/>
    </source>
</evidence>
<keyword evidence="4" id="KW-0547">Nucleotide-binding</keyword>
<dbReference type="InterPro" id="IPR003593">
    <property type="entry name" value="AAA+_ATPase"/>
</dbReference>
<evidence type="ECO:0000256" key="1">
    <source>
        <dbReference type="ARBA" id="ARBA00004225"/>
    </source>
</evidence>
<dbReference type="SUPFAM" id="SSF90123">
    <property type="entry name" value="ABC transporter transmembrane region"/>
    <property type="match status" value="1"/>
</dbReference>
<dbReference type="InterPro" id="IPR039421">
    <property type="entry name" value="Type_1_exporter"/>
</dbReference>
<reference evidence="14 15" key="1">
    <citation type="submission" date="2020-06" db="EMBL/GenBank/DDBJ databases">
        <authorList>
            <person name="Li R."/>
            <person name="Bekaert M."/>
        </authorList>
    </citation>
    <scope>NUCLEOTIDE SEQUENCE [LARGE SCALE GENOMIC DNA]</scope>
    <source>
        <strain evidence="15">wild</strain>
    </source>
</reference>
<dbReference type="PROSITE" id="PS00211">
    <property type="entry name" value="ABC_TRANSPORTER_1"/>
    <property type="match status" value="1"/>
</dbReference>
<dbReference type="PANTHER" id="PTHR24221:SF402">
    <property type="entry name" value="IRON-SULFUR CLUSTERS TRANSPORTER ABCB7, MITOCHONDRIAL"/>
    <property type="match status" value="1"/>
</dbReference>
<dbReference type="GO" id="GO:0016887">
    <property type="term" value="F:ATP hydrolysis activity"/>
    <property type="evidence" value="ECO:0007669"/>
    <property type="project" value="InterPro"/>
</dbReference>
<comment type="catalytic activity">
    <reaction evidence="10">
        <text>(glutathione)4[2Fe(III)-2S] cluster(in) + ATP + H2O = (glutathione)4[2Fe(III)-2S] cluster(out) + ADP + phosphate + H(+)</text>
        <dbReference type="Rhea" id="RHEA:67028"/>
        <dbReference type="ChEBI" id="CHEBI:15377"/>
        <dbReference type="ChEBI" id="CHEBI:15378"/>
        <dbReference type="ChEBI" id="CHEBI:30616"/>
        <dbReference type="ChEBI" id="CHEBI:43474"/>
        <dbReference type="ChEBI" id="CHEBI:167627"/>
        <dbReference type="ChEBI" id="CHEBI:456216"/>
    </reaction>
    <physiologicalReaction direction="left-to-right" evidence="10">
        <dbReference type="Rhea" id="RHEA:67029"/>
    </physiologicalReaction>
</comment>
<dbReference type="PROSITE" id="PS50929">
    <property type="entry name" value="ABC_TM1F"/>
    <property type="match status" value="1"/>
</dbReference>
<dbReference type="SMART" id="SM00382">
    <property type="entry name" value="AAA"/>
    <property type="match status" value="1"/>
</dbReference>
<dbReference type="GO" id="GO:0006879">
    <property type="term" value="P:intracellular iron ion homeostasis"/>
    <property type="evidence" value="ECO:0007669"/>
    <property type="project" value="TreeGrafter"/>
</dbReference>
<dbReference type="InterPro" id="IPR011527">
    <property type="entry name" value="ABC1_TM_dom"/>
</dbReference>
<name>A0A6J8CHB5_MYTCO</name>
<evidence type="ECO:0000256" key="5">
    <source>
        <dbReference type="ARBA" id="ARBA00022840"/>
    </source>
</evidence>
<evidence type="ECO:0000256" key="10">
    <source>
        <dbReference type="ARBA" id="ARBA00048046"/>
    </source>
</evidence>
<evidence type="ECO:0000256" key="9">
    <source>
        <dbReference type="ARBA" id="ARBA00042945"/>
    </source>
</evidence>
<feature type="domain" description="ABC transporter" evidence="12">
    <location>
        <begin position="413"/>
        <end position="648"/>
    </location>
</feature>
<dbReference type="GO" id="GO:0005524">
    <property type="term" value="F:ATP binding"/>
    <property type="evidence" value="ECO:0007669"/>
    <property type="project" value="UniProtKB-KW"/>
</dbReference>
<dbReference type="CDD" id="cd18582">
    <property type="entry name" value="ABC_6TM_ATM1_ABCB7"/>
    <property type="match status" value="1"/>
</dbReference>
<dbReference type="EMBL" id="CACVKT020005595">
    <property type="protein sequence ID" value="CAC5395858.1"/>
    <property type="molecule type" value="Genomic_DNA"/>
</dbReference>
<dbReference type="OrthoDB" id="6500128at2759"/>
<feature type="transmembrane region" description="Helical" evidence="11">
    <location>
        <begin position="81"/>
        <end position="102"/>
    </location>
</feature>
<accession>A0A6J8CHB5</accession>
<keyword evidence="7 11" id="KW-0472">Membrane</keyword>
<dbReference type="Gene3D" id="3.40.50.300">
    <property type="entry name" value="P-loop containing nucleotide triphosphate hydrolases"/>
    <property type="match status" value="1"/>
</dbReference>
<evidence type="ECO:0000256" key="7">
    <source>
        <dbReference type="ARBA" id="ARBA00023136"/>
    </source>
</evidence>
<evidence type="ECO:0000313" key="15">
    <source>
        <dbReference type="Proteomes" id="UP000507470"/>
    </source>
</evidence>
<evidence type="ECO:0000256" key="6">
    <source>
        <dbReference type="ARBA" id="ARBA00022989"/>
    </source>
</evidence>
<keyword evidence="6 11" id="KW-1133">Transmembrane helix</keyword>
<evidence type="ECO:0000256" key="11">
    <source>
        <dbReference type="SAM" id="Phobius"/>
    </source>
</evidence>
<comment type="subcellular location">
    <subcellularLocation>
        <location evidence="1">Mitochondrion membrane</location>
        <topology evidence="1">Multi-pass membrane protein</topology>
    </subcellularLocation>
</comment>
<dbReference type="Pfam" id="PF00664">
    <property type="entry name" value="ABC_membrane"/>
    <property type="match status" value="1"/>
</dbReference>
<feature type="domain" description="ABC transmembrane type-1" evidence="13">
    <location>
        <begin position="82"/>
        <end position="377"/>
    </location>
</feature>
<evidence type="ECO:0000256" key="2">
    <source>
        <dbReference type="ARBA" id="ARBA00022448"/>
    </source>
</evidence>
<protein>
    <recommendedName>
        <fullName evidence="8">Iron-sulfur clusters transporter ABCB7, mitochondrial</fullName>
    </recommendedName>
    <alternativeName>
        <fullName evidence="9">ATP-binding cassette sub-family B member 7, mitochondrial</fullName>
    </alternativeName>
</protein>
<evidence type="ECO:0000256" key="4">
    <source>
        <dbReference type="ARBA" id="ARBA00022741"/>
    </source>
</evidence>
<feature type="transmembrane region" description="Helical" evidence="11">
    <location>
        <begin position="208"/>
        <end position="228"/>
    </location>
</feature>
<dbReference type="SUPFAM" id="SSF52540">
    <property type="entry name" value="P-loop containing nucleoside triphosphate hydrolases"/>
    <property type="match status" value="1"/>
</dbReference>
<dbReference type="FunFam" id="3.40.50.300:FF:000186">
    <property type="entry name" value="ATP-binding cassette sub-family B member 7, mitochondrial"/>
    <property type="match status" value="1"/>
</dbReference>
<gene>
    <name evidence="14" type="ORF">MCOR_30484</name>
</gene>
<dbReference type="AlphaFoldDB" id="A0A6J8CHB5"/>
<dbReference type="PANTHER" id="PTHR24221">
    <property type="entry name" value="ATP-BINDING CASSETTE SUB-FAMILY B"/>
    <property type="match status" value="1"/>
</dbReference>
<feature type="transmembrane region" description="Helical" evidence="11">
    <location>
        <begin position="234"/>
        <end position="253"/>
    </location>
</feature>
<feature type="transmembrane region" description="Helical" evidence="11">
    <location>
        <begin position="122"/>
        <end position="140"/>
    </location>
</feature>
<dbReference type="InterPro" id="IPR027417">
    <property type="entry name" value="P-loop_NTPase"/>
</dbReference>
<keyword evidence="2" id="KW-0813">Transport</keyword>
<evidence type="ECO:0000259" key="13">
    <source>
        <dbReference type="PROSITE" id="PS50929"/>
    </source>
</evidence>
<dbReference type="Proteomes" id="UP000507470">
    <property type="component" value="Unassembled WGS sequence"/>
</dbReference>
<evidence type="ECO:0000256" key="3">
    <source>
        <dbReference type="ARBA" id="ARBA00022692"/>
    </source>
</evidence>
<keyword evidence="5" id="KW-0067">ATP-binding</keyword>
<evidence type="ECO:0000313" key="14">
    <source>
        <dbReference type="EMBL" id="CAC5395858.1"/>
    </source>
</evidence>